<sequence length="32" mass="3516">MSKHLSSKKGSRTGNTGNNLELDVLNYIQNVP</sequence>
<accession>T1H7G2</accession>
<evidence type="ECO:0000313" key="2">
    <source>
        <dbReference type="Proteomes" id="UP000015102"/>
    </source>
</evidence>
<dbReference type="EnsemblMetazoa" id="MESCA012699-RA">
    <property type="protein sequence ID" value="MESCA012699-PA"/>
    <property type="gene ID" value="MESCA012699"/>
</dbReference>
<name>T1H7G2_MEGSC</name>
<protein>
    <submittedName>
        <fullName evidence="1">Uncharacterized protein</fullName>
    </submittedName>
</protein>
<dbReference type="AlphaFoldDB" id="T1H7G2"/>
<dbReference type="HOGENOM" id="CLU_215534_0_0_1"/>
<proteinExistence type="predicted"/>
<evidence type="ECO:0000313" key="1">
    <source>
        <dbReference type="EnsemblMetazoa" id="MESCA012699-PA"/>
    </source>
</evidence>
<dbReference type="Proteomes" id="UP000015102">
    <property type="component" value="Unassembled WGS sequence"/>
</dbReference>
<reference evidence="1" key="2">
    <citation type="submission" date="2015-06" db="UniProtKB">
        <authorList>
            <consortium name="EnsemblMetazoa"/>
        </authorList>
    </citation>
    <scope>IDENTIFICATION</scope>
</reference>
<reference evidence="2" key="1">
    <citation type="submission" date="2013-02" db="EMBL/GenBank/DDBJ databases">
        <authorList>
            <person name="Hughes D."/>
        </authorList>
    </citation>
    <scope>NUCLEOTIDE SEQUENCE</scope>
    <source>
        <strain>Durham</strain>
        <strain evidence="2">NC isolate 2 -- Noor lab</strain>
    </source>
</reference>
<keyword evidence="2" id="KW-1185">Reference proteome</keyword>
<organism evidence="1 2">
    <name type="scientific">Megaselia scalaris</name>
    <name type="common">Humpbacked fly</name>
    <name type="synonym">Phora scalaris</name>
    <dbReference type="NCBI Taxonomy" id="36166"/>
    <lineage>
        <taxon>Eukaryota</taxon>
        <taxon>Metazoa</taxon>
        <taxon>Ecdysozoa</taxon>
        <taxon>Arthropoda</taxon>
        <taxon>Hexapoda</taxon>
        <taxon>Insecta</taxon>
        <taxon>Pterygota</taxon>
        <taxon>Neoptera</taxon>
        <taxon>Endopterygota</taxon>
        <taxon>Diptera</taxon>
        <taxon>Brachycera</taxon>
        <taxon>Muscomorpha</taxon>
        <taxon>Platypezoidea</taxon>
        <taxon>Phoridae</taxon>
        <taxon>Megaseliini</taxon>
        <taxon>Megaselia</taxon>
    </lineage>
</organism>